<comment type="caution">
    <text evidence="2">The sequence shown here is derived from an EMBL/GenBank/DDBJ whole genome shotgun (WGS) entry which is preliminary data.</text>
</comment>
<proteinExistence type="predicted"/>
<name>G5JDR5_CROWT</name>
<protein>
    <submittedName>
        <fullName evidence="2">Uncharacterized protein</fullName>
    </submittedName>
</protein>
<organism evidence="2 3">
    <name type="scientific">Crocosphaera watsonii WH 0003</name>
    <dbReference type="NCBI Taxonomy" id="423471"/>
    <lineage>
        <taxon>Bacteria</taxon>
        <taxon>Bacillati</taxon>
        <taxon>Cyanobacteriota</taxon>
        <taxon>Cyanophyceae</taxon>
        <taxon>Oscillatoriophycideae</taxon>
        <taxon>Chroococcales</taxon>
        <taxon>Aphanothecaceae</taxon>
        <taxon>Crocosphaera</taxon>
    </lineage>
</organism>
<dbReference type="Proteomes" id="UP000003477">
    <property type="component" value="Unassembled WGS sequence"/>
</dbReference>
<evidence type="ECO:0000256" key="1">
    <source>
        <dbReference type="SAM" id="MobiDB-lite"/>
    </source>
</evidence>
<accession>G5JDR5</accession>
<dbReference type="EMBL" id="AESD01000877">
    <property type="protein sequence ID" value="EHJ09672.1"/>
    <property type="molecule type" value="Genomic_DNA"/>
</dbReference>
<evidence type="ECO:0000313" key="3">
    <source>
        <dbReference type="Proteomes" id="UP000003477"/>
    </source>
</evidence>
<feature type="region of interest" description="Disordered" evidence="1">
    <location>
        <begin position="217"/>
        <end position="247"/>
    </location>
</feature>
<reference evidence="2 3" key="1">
    <citation type="journal article" date="2011" name="Front. Microbiol.">
        <title>Two Strains of Crocosphaera watsonii with Highly Conserved Genomes are Distinguished by Strain-Specific Features.</title>
        <authorList>
            <person name="Bench S.R."/>
            <person name="Ilikchyan I.N."/>
            <person name="Tripp H.J."/>
            <person name="Zehr J.P."/>
        </authorList>
    </citation>
    <scope>NUCLEOTIDE SEQUENCE [LARGE SCALE GENOMIC DNA]</scope>
    <source>
        <strain evidence="2 3">WH 0003</strain>
    </source>
</reference>
<gene>
    <name evidence="2" type="ORF">CWATWH0003_5556</name>
</gene>
<evidence type="ECO:0000313" key="2">
    <source>
        <dbReference type="EMBL" id="EHJ09672.1"/>
    </source>
</evidence>
<dbReference type="AlphaFoldDB" id="G5JDR5"/>
<dbReference type="PATRIC" id="fig|423471.3.peg.5191"/>
<feature type="compositionally biased region" description="Low complexity" evidence="1">
    <location>
        <begin position="233"/>
        <end position="243"/>
    </location>
</feature>
<sequence>MTICKSVCPLVSFMGYSSLYNTLLNISITMSETKPNQTWITSKSIAIAARIPHNLYNQIEDYGKTHFAKGEEKYDKTATIIDLITKGLGLDGVSQSVQQSVNQQDLEQLVQHTVTQELEKTVNQNDIQNVKQELLEYVKQIVQQSVNQSPESLEDAISHHPTIQSMQTHIMKLDSYLDGLTRAIKELFEVKGVSDPIPDDVPQLNSPRTSEVTLISSEGEEIITPDPKPSSDPPSENNNDLNPIDSDTTEAISENAETQRFTDQQVQAILKQKYNIRTTPQTVSKWRLRESQPRGRNKIIFDLFKPDGDRWIRLRS</sequence>